<dbReference type="InterPro" id="IPR016171">
    <property type="entry name" value="Vanillyl_alc_oxidase_C-sub2"/>
</dbReference>
<dbReference type="Gene3D" id="3.30.465.10">
    <property type="match status" value="1"/>
</dbReference>
<dbReference type="InterPro" id="IPR007173">
    <property type="entry name" value="ALO_C"/>
</dbReference>
<dbReference type="GO" id="GO:0016020">
    <property type="term" value="C:membrane"/>
    <property type="evidence" value="ECO:0007669"/>
    <property type="project" value="InterPro"/>
</dbReference>
<evidence type="ECO:0000256" key="1">
    <source>
        <dbReference type="ARBA" id="ARBA00023002"/>
    </source>
</evidence>
<dbReference type="PANTHER" id="PTHR43762:SF1">
    <property type="entry name" value="D-ARABINONO-1,4-LACTONE OXIDASE"/>
    <property type="match status" value="1"/>
</dbReference>
<dbReference type="Gene3D" id="3.30.70.2520">
    <property type="match status" value="1"/>
</dbReference>
<dbReference type="PIRSF" id="PIRSF000136">
    <property type="entry name" value="LGO_GLO"/>
    <property type="match status" value="1"/>
</dbReference>
<dbReference type="InterPro" id="IPR010031">
    <property type="entry name" value="FAD_lactone_oxidase-like"/>
</dbReference>
<dbReference type="OrthoDB" id="9800184at2"/>
<comment type="caution">
    <text evidence="3">The sequence shown here is derived from an EMBL/GenBank/DDBJ whole genome shotgun (WGS) entry which is preliminary data.</text>
</comment>
<dbReference type="RefSeq" id="WP_130491835.1">
    <property type="nucleotide sequence ID" value="NZ_SGXD01000001.1"/>
</dbReference>
<dbReference type="Gene3D" id="1.10.45.10">
    <property type="entry name" value="Vanillyl-alcohol Oxidase, Chain A, domain 4"/>
    <property type="match status" value="1"/>
</dbReference>
<organism evidence="3 4">
    <name type="scientific">Motilibacter rhizosphaerae</name>
    <dbReference type="NCBI Taxonomy" id="598652"/>
    <lineage>
        <taxon>Bacteria</taxon>
        <taxon>Bacillati</taxon>
        <taxon>Actinomycetota</taxon>
        <taxon>Actinomycetes</taxon>
        <taxon>Motilibacterales</taxon>
        <taxon>Motilibacteraceae</taxon>
        <taxon>Motilibacter</taxon>
    </lineage>
</organism>
<dbReference type="AlphaFoldDB" id="A0A4Q7NWV2"/>
<dbReference type="InterPro" id="IPR006094">
    <property type="entry name" value="Oxid_FAD_bind_N"/>
</dbReference>
<dbReference type="InterPro" id="IPR016166">
    <property type="entry name" value="FAD-bd_PCMH"/>
</dbReference>
<evidence type="ECO:0000313" key="4">
    <source>
        <dbReference type="Proteomes" id="UP000293638"/>
    </source>
</evidence>
<dbReference type="Gene3D" id="3.30.70.2530">
    <property type="match status" value="1"/>
</dbReference>
<proteinExistence type="predicted"/>
<dbReference type="InterPro" id="IPR016167">
    <property type="entry name" value="FAD-bd_PCMH_sub1"/>
</dbReference>
<dbReference type="GO" id="GO:0080049">
    <property type="term" value="F:L-gulono-1,4-lactone dehydrogenase activity"/>
    <property type="evidence" value="ECO:0007669"/>
    <property type="project" value="TreeGrafter"/>
</dbReference>
<dbReference type="Gene3D" id="3.30.43.10">
    <property type="entry name" value="Uridine Diphospho-n-acetylenolpyruvylglucosamine Reductase, domain 2"/>
    <property type="match status" value="1"/>
</dbReference>
<name>A0A4Q7NWV2_9ACTN</name>
<dbReference type="InterPro" id="IPR016169">
    <property type="entry name" value="FAD-bd_PCMH_sub2"/>
</dbReference>
<dbReference type="PANTHER" id="PTHR43762">
    <property type="entry name" value="L-GULONOLACTONE OXIDASE"/>
    <property type="match status" value="1"/>
</dbReference>
<dbReference type="SUPFAM" id="SSF56176">
    <property type="entry name" value="FAD-binding/transporter-associated domain-like"/>
    <property type="match status" value="1"/>
</dbReference>
<dbReference type="GO" id="GO:0071949">
    <property type="term" value="F:FAD binding"/>
    <property type="evidence" value="ECO:0007669"/>
    <property type="project" value="InterPro"/>
</dbReference>
<protein>
    <submittedName>
        <fullName evidence="3">Xylitol oxidase</fullName>
    </submittedName>
</protein>
<sequence length="416" mass="45044">MSERLTNWAGNVVFEPERYVRPTSVEQLQEVVAAAPVVRVLGSGHSFNTVADTTGLLVNVEDLPREVSVDAAAGTARVSAGARFGDLFAPLAEAGVALHNTGSLPHISVAGACATGTHGSGNALGNLASAVVGLELVAPDGTLRTVRAGDADFAGSVISLGLLGVVTAMALRVQPAYEIRQFVYDDVPFASYVEAFDEAHSSAYSVSGFLTWRSDHMHTIWRKQLVDAPAGPAEWLGGRLADGERHPIPGIPGEVCTPQQGVPGPWHARLPHFRMEFTPSAGDEIQTEYLLPYEDAVPALQALSAVRDRIGPAVQISEIRTIDGDEQWLSTAHGRRSVALHFTWVSDWSVTEPAVRAVEEALEPFPARPHWGKVFTMERDRVRAQYPRLGEFEELVGRSDPTGKFANEFVRRYFSF</sequence>
<dbReference type="InterPro" id="IPR036318">
    <property type="entry name" value="FAD-bd_PCMH-like_sf"/>
</dbReference>
<reference evidence="3 4" key="1">
    <citation type="submission" date="2019-02" db="EMBL/GenBank/DDBJ databases">
        <title>Genomic Encyclopedia of Type Strains, Phase IV (KMG-IV): sequencing the most valuable type-strain genomes for metagenomic binning, comparative biology and taxonomic classification.</title>
        <authorList>
            <person name="Goeker M."/>
        </authorList>
    </citation>
    <scope>NUCLEOTIDE SEQUENCE [LARGE SCALE GENOMIC DNA]</scope>
    <source>
        <strain evidence="3 4">DSM 45622</strain>
    </source>
</reference>
<dbReference type="Pfam" id="PF04030">
    <property type="entry name" value="ALO"/>
    <property type="match status" value="1"/>
</dbReference>
<dbReference type="EMBL" id="SGXD01000001">
    <property type="protein sequence ID" value="RZS91813.1"/>
    <property type="molecule type" value="Genomic_DNA"/>
</dbReference>
<keyword evidence="4" id="KW-1185">Reference proteome</keyword>
<dbReference type="Proteomes" id="UP000293638">
    <property type="component" value="Unassembled WGS sequence"/>
</dbReference>
<feature type="domain" description="FAD-binding PCMH-type" evidence="2">
    <location>
        <begin position="12"/>
        <end position="176"/>
    </location>
</feature>
<evidence type="ECO:0000313" key="3">
    <source>
        <dbReference type="EMBL" id="RZS91813.1"/>
    </source>
</evidence>
<keyword evidence="1" id="KW-0560">Oxidoreductase</keyword>
<dbReference type="GO" id="GO:0003885">
    <property type="term" value="F:D-arabinono-1,4-lactone oxidase activity"/>
    <property type="evidence" value="ECO:0007669"/>
    <property type="project" value="InterPro"/>
</dbReference>
<accession>A0A4Q7NWV2</accession>
<gene>
    <name evidence="3" type="ORF">EV189_1065</name>
</gene>
<dbReference type="PROSITE" id="PS51387">
    <property type="entry name" value="FAD_PCMH"/>
    <property type="match status" value="1"/>
</dbReference>
<evidence type="ECO:0000259" key="2">
    <source>
        <dbReference type="PROSITE" id="PS51387"/>
    </source>
</evidence>
<dbReference type="Pfam" id="PF01565">
    <property type="entry name" value="FAD_binding_4"/>
    <property type="match status" value="1"/>
</dbReference>